<protein>
    <submittedName>
        <fullName evidence="1">Uncharacterized protein</fullName>
    </submittedName>
</protein>
<name>A0A410H3Y7_9GAMM</name>
<sequence>MIVFESGFPRKLAEDAINLDFFSDVEILSAGSENTQIRTMANILGRRRFSHILTGSVNEPFVQFGIHSAKLQNPNLTSYLLDDGLFSYQATSRKPMSVLRLFSRKLKYGWWYQEPNPLKINAPWIDGAFLFFPEKLQGALPEKNVHGIDSNWLSVLDSAEVLKKLNEIYGLAPQRADIDVVVILDVYRKAIETSEDYPEDVVHFLRELDQSGKRFLLKYHPRDKANDPLEIQKRFPKQTVLPGEIPFELLLPSLNEDVMFTGDISTTLLEAKSFLPNANVSVALIGSHDRTPLPILQNANIKAYQRFSNIPVGYRSDAVN</sequence>
<dbReference type="AlphaFoldDB" id="A0A410H3Y7"/>
<gene>
    <name evidence="1" type="ORF">EPV75_08135</name>
</gene>
<organism evidence="1 2">
    <name type="scientific">Hydrogenovibrio thermophilus</name>
    <dbReference type="NCBI Taxonomy" id="265883"/>
    <lineage>
        <taxon>Bacteria</taxon>
        <taxon>Pseudomonadati</taxon>
        <taxon>Pseudomonadota</taxon>
        <taxon>Gammaproteobacteria</taxon>
        <taxon>Thiotrichales</taxon>
        <taxon>Piscirickettsiaceae</taxon>
        <taxon>Hydrogenovibrio</taxon>
    </lineage>
</organism>
<reference evidence="1 2" key="1">
    <citation type="journal article" date="2018" name="Environ. Microbiol.">
        <title>Genomes of ubiquitous marine and hypersaline Hydrogenovibrio, Thiomicrorhabdus and Thiomicrospira spp. encode a diversity of mechanisms to sustain chemolithoautotrophy in heterogeneous environments.</title>
        <authorList>
            <person name="Scott K.M."/>
            <person name="Williams J."/>
            <person name="Porter C.M.B."/>
            <person name="Russel S."/>
            <person name="Harmer T.L."/>
            <person name="Paul J.H."/>
            <person name="Antonen K.M."/>
            <person name="Bridges M.K."/>
            <person name="Camper G.J."/>
            <person name="Campla C.K."/>
            <person name="Casella L.G."/>
            <person name="Chase E."/>
            <person name="Conrad J.W."/>
            <person name="Cruz M.C."/>
            <person name="Dunlap D.S."/>
            <person name="Duran L."/>
            <person name="Fahsbender E.M."/>
            <person name="Goldsmith D.B."/>
            <person name="Keeley R.F."/>
            <person name="Kondoff M.R."/>
            <person name="Kussy B.I."/>
            <person name="Lane M.K."/>
            <person name="Lawler S."/>
            <person name="Leigh B.A."/>
            <person name="Lewis C."/>
            <person name="Lostal L.M."/>
            <person name="Marking D."/>
            <person name="Mancera P.A."/>
            <person name="McClenthan E.C."/>
            <person name="McIntyre E.A."/>
            <person name="Mine J.A."/>
            <person name="Modi S."/>
            <person name="Moore B.D."/>
            <person name="Morgan W.A."/>
            <person name="Nelson K.M."/>
            <person name="Nguyen K.N."/>
            <person name="Ogburn N."/>
            <person name="Parrino D.G."/>
            <person name="Pedapudi A.D."/>
            <person name="Pelham R.P."/>
            <person name="Preece A.M."/>
            <person name="Rampersad E.A."/>
            <person name="Richardson J.C."/>
            <person name="Rodgers C.M."/>
            <person name="Schaffer B.L."/>
            <person name="Sheridan N.E."/>
            <person name="Solone M.R."/>
            <person name="Staley Z.R."/>
            <person name="Tabuchi M."/>
            <person name="Waide R.J."/>
            <person name="Wanjugi P.W."/>
            <person name="Young S."/>
            <person name="Clum A."/>
            <person name="Daum C."/>
            <person name="Huntemann M."/>
            <person name="Ivanova N."/>
            <person name="Kyrpides N."/>
            <person name="Mikhailova N."/>
            <person name="Palaniappan K."/>
            <person name="Pillay M."/>
            <person name="Reddy T.B.K."/>
            <person name="Shapiro N."/>
            <person name="Stamatis D."/>
            <person name="Varghese N."/>
            <person name="Woyke T."/>
            <person name="Boden R."/>
            <person name="Freyermuth S.K."/>
            <person name="Kerfeld C.A."/>
        </authorList>
    </citation>
    <scope>NUCLEOTIDE SEQUENCE [LARGE SCALE GENOMIC DNA]</scope>
    <source>
        <strain evidence="1 2">JR-2</strain>
    </source>
</reference>
<dbReference type="EMBL" id="CP035033">
    <property type="protein sequence ID" value="QAB15635.1"/>
    <property type="molecule type" value="Genomic_DNA"/>
</dbReference>
<dbReference type="KEGG" id="htr:EPV75_08135"/>
<proteinExistence type="predicted"/>
<dbReference type="Proteomes" id="UP000285478">
    <property type="component" value="Chromosome"/>
</dbReference>
<accession>A0A410H3Y7</accession>
<dbReference type="RefSeq" id="WP_128385050.1">
    <property type="nucleotide sequence ID" value="NZ_CP035033.1"/>
</dbReference>
<evidence type="ECO:0000313" key="1">
    <source>
        <dbReference type="EMBL" id="QAB15635.1"/>
    </source>
</evidence>
<dbReference type="Gene3D" id="3.40.50.11110">
    <property type="entry name" value="Sialyltransferase, C-terminal GT-B Rossman nucleotide-binding domain"/>
    <property type="match status" value="1"/>
</dbReference>
<evidence type="ECO:0000313" key="2">
    <source>
        <dbReference type="Proteomes" id="UP000285478"/>
    </source>
</evidence>
<keyword evidence="2" id="KW-1185">Reference proteome</keyword>
<dbReference type="InterPro" id="IPR010866">
    <property type="entry name" value="A-2_8-polyST"/>
</dbReference>
<dbReference type="Pfam" id="PF07388">
    <property type="entry name" value="A-2_8-polyST"/>
    <property type="match status" value="1"/>
</dbReference>